<evidence type="ECO:0000313" key="2">
    <source>
        <dbReference type="EMBL" id="KAF0319826.1"/>
    </source>
</evidence>
<feature type="region of interest" description="Disordered" evidence="1">
    <location>
        <begin position="1"/>
        <end position="38"/>
    </location>
</feature>
<feature type="region of interest" description="Disordered" evidence="1">
    <location>
        <begin position="293"/>
        <end position="317"/>
    </location>
</feature>
<evidence type="ECO:0000313" key="3">
    <source>
        <dbReference type="Proteomes" id="UP000434172"/>
    </source>
</evidence>
<protein>
    <submittedName>
        <fullName evidence="2">Uncharacterized protein</fullName>
    </submittedName>
</protein>
<feature type="compositionally biased region" description="Basic and acidic residues" evidence="1">
    <location>
        <begin position="297"/>
        <end position="315"/>
    </location>
</feature>
<feature type="region of interest" description="Disordered" evidence="1">
    <location>
        <begin position="216"/>
        <end position="244"/>
    </location>
</feature>
<feature type="compositionally biased region" description="Basic and acidic residues" evidence="1">
    <location>
        <begin position="481"/>
        <end position="504"/>
    </location>
</feature>
<feature type="region of interest" description="Disordered" evidence="1">
    <location>
        <begin position="481"/>
        <end position="581"/>
    </location>
</feature>
<comment type="caution">
    <text evidence="2">The sequence shown here is derived from an EMBL/GenBank/DDBJ whole genome shotgun (WGS) entry which is preliminary data.</text>
</comment>
<name>A0A8H3ZN26_9PEZI</name>
<dbReference type="OrthoDB" id="4777753at2759"/>
<evidence type="ECO:0000256" key="1">
    <source>
        <dbReference type="SAM" id="MobiDB-lite"/>
    </source>
</evidence>
<sequence length="598" mass="67391">MDPKQRKRKLSDVGDSAVAKKKKSTPAETGPEAAKEQAASFVGSGGVIHNEGLYQEGWIPKPMETVRDFKKRLNSLLDRLPQDAIVIDAIVTDAIDTDFFDTDFIDTRGFTVAHEGMDYDRGYDERITLTDCPEDLRFARLEAQAAAAEEEADEENVVYEGTDWDRGYEEELLPEHDPVEHAKIAAERREIRAERVAAARARKAAIKARNDAIEAAASNDAGHDEATEVSSSKTGAQPSTSNLSKMGEYETHAPAVPVHTPAVPVQGHNYQNVWNHGPRIIQAITNFTRPPHYTRALRPDDLKQHETSKDRRSINERPAPGQRCGNCYHWGHRLIDCTFSPAHGAITGCPFCNTKEHNLDECIRILVDISWLDLFHSLLERRRGKCGIRTSKYLWMVLGRAAKERKDGRFRSIKFDDRGPFPLTVNFVRAILKRYKHRDVYALNRYASQGLHWVWYDYSTNLPPAVDPMTEDWRAVEDNYDELPKTEEHGHIRELKKEKKEKAKTGLGKDVSAHLPQDSNVAPKQPQGAQNDLRMRPRGPKRDLGMRPRGPNNDLGMRRQGLGYNDSNPSQSLGKGESENIIVNSEGTVINYMDGTEG</sequence>
<feature type="compositionally biased region" description="Polar residues" evidence="1">
    <location>
        <begin position="517"/>
        <end position="530"/>
    </location>
</feature>
<dbReference type="EMBL" id="WOWK01000090">
    <property type="protein sequence ID" value="KAF0319826.1"/>
    <property type="molecule type" value="Genomic_DNA"/>
</dbReference>
<dbReference type="Proteomes" id="UP000434172">
    <property type="component" value="Unassembled WGS sequence"/>
</dbReference>
<reference evidence="2 3" key="1">
    <citation type="submission" date="2019-12" db="EMBL/GenBank/DDBJ databases">
        <title>A genome sequence resource for the geographically widespread anthracnose pathogen Colletotrichum asianum.</title>
        <authorList>
            <person name="Meng Y."/>
        </authorList>
    </citation>
    <scope>NUCLEOTIDE SEQUENCE [LARGE SCALE GENOMIC DNA]</scope>
    <source>
        <strain evidence="2 3">ICMP 18580</strain>
    </source>
</reference>
<gene>
    <name evidence="2" type="ORF">GQ607_012928</name>
</gene>
<accession>A0A8H3ZN26</accession>
<dbReference type="AlphaFoldDB" id="A0A8H3ZN26"/>
<proteinExistence type="predicted"/>
<keyword evidence="3" id="KW-1185">Reference proteome</keyword>
<organism evidence="2 3">
    <name type="scientific">Colletotrichum asianum</name>
    <dbReference type="NCBI Taxonomy" id="702518"/>
    <lineage>
        <taxon>Eukaryota</taxon>
        <taxon>Fungi</taxon>
        <taxon>Dikarya</taxon>
        <taxon>Ascomycota</taxon>
        <taxon>Pezizomycotina</taxon>
        <taxon>Sordariomycetes</taxon>
        <taxon>Hypocreomycetidae</taxon>
        <taxon>Glomerellales</taxon>
        <taxon>Glomerellaceae</taxon>
        <taxon>Colletotrichum</taxon>
        <taxon>Colletotrichum gloeosporioides species complex</taxon>
    </lineage>
</organism>
<feature type="compositionally biased region" description="Polar residues" evidence="1">
    <location>
        <begin position="228"/>
        <end position="244"/>
    </location>
</feature>